<dbReference type="PROSITE" id="PS51257">
    <property type="entry name" value="PROKAR_LIPOPROTEIN"/>
    <property type="match status" value="1"/>
</dbReference>
<reference evidence="1 2" key="1">
    <citation type="journal article" date="2015" name="Genome Announc.">
        <title>Complete Genome Sequence of Spiroplasma kunkelii Strain CR2-3x, Causal Agent of Corn Stunt Disease in Zea mays L.</title>
        <authorList>
            <person name="Davis R.E."/>
            <person name="Shao J."/>
            <person name="Dally E.L."/>
            <person name="Zhao Y."/>
            <person name="Gasparich G.E."/>
            <person name="Gaynor B.J."/>
            <person name="Athey J.C."/>
            <person name="Harrison N.A."/>
            <person name="Donofrio N."/>
        </authorList>
    </citation>
    <scope>NUCLEOTIDE SEQUENCE [LARGE SCALE GENOMIC DNA]</scope>
    <source>
        <strain evidence="1 2">CR2-3x</strain>
    </source>
</reference>
<dbReference type="Proteomes" id="UP000062963">
    <property type="component" value="Chromosome"/>
</dbReference>
<organism evidence="1 2">
    <name type="scientific">Spiroplasma kunkelii CR2-3x</name>
    <dbReference type="NCBI Taxonomy" id="273035"/>
    <lineage>
        <taxon>Bacteria</taxon>
        <taxon>Bacillati</taxon>
        <taxon>Mycoplasmatota</taxon>
        <taxon>Mollicutes</taxon>
        <taxon>Entomoplasmatales</taxon>
        <taxon>Spiroplasmataceae</taxon>
        <taxon>Spiroplasma</taxon>
    </lineage>
</organism>
<dbReference type="AlphaFoldDB" id="A0A0K2JEI0"/>
<dbReference type="STRING" id="273035.SKUN_0064"/>
<evidence type="ECO:0000313" key="2">
    <source>
        <dbReference type="Proteomes" id="UP000062963"/>
    </source>
</evidence>
<gene>
    <name evidence="1" type="ORF">SKUN_0064</name>
</gene>
<protein>
    <submittedName>
        <fullName evidence="1">Uncharacterized protein</fullName>
    </submittedName>
</protein>
<dbReference type="PATRIC" id="fig|273035.7.peg.78"/>
<dbReference type="RefSeq" id="WP_053390368.1">
    <property type="nucleotide sequence ID" value="NZ_CP010899.1"/>
</dbReference>
<keyword evidence="2" id="KW-1185">Reference proteome</keyword>
<dbReference type="OrthoDB" id="390064at2"/>
<accession>A0A0K2JEI0</accession>
<proteinExistence type="predicted"/>
<sequence length="244" mass="28723">MKKVLSFLTALTFITPTINSVVSCSTIDVRIRQALANWTYTSKTDQPIFGAVFNSDKTINEPYFSYWFIQQILTSSGYINIDKTWNQLLNNNSGIAWPYPSTTNIEEIYSDWFNSTITSIEEGKINIYDLKTFFIYMTIYNPIIILSNTQIFEYKYKREQSAIEIEYRYKTPTDINTYITTLVKKYLTFLKETVEVKYLKLTKYFLTIDETKQWIENLVNILIRILTIMSPTFVIPLSINTNRY</sequence>
<dbReference type="EMBL" id="CP010899">
    <property type="protein sequence ID" value="ALA96989.1"/>
    <property type="molecule type" value="Genomic_DNA"/>
</dbReference>
<evidence type="ECO:0000313" key="1">
    <source>
        <dbReference type="EMBL" id="ALA96989.1"/>
    </source>
</evidence>
<name>A0A0K2JEI0_SPIKU</name>
<dbReference type="KEGG" id="skn:SKUN_0064"/>